<keyword evidence="2" id="KW-1185">Reference proteome</keyword>
<dbReference type="RefSeq" id="WP_133872974.1">
    <property type="nucleotide sequence ID" value="NZ_BOMD01000019.1"/>
</dbReference>
<evidence type="ECO:0008006" key="3">
    <source>
        <dbReference type="Google" id="ProtNLM"/>
    </source>
</evidence>
<gene>
    <name evidence="1" type="ORF">C8E87_2167</name>
</gene>
<reference evidence="1 2" key="1">
    <citation type="submission" date="2019-03" db="EMBL/GenBank/DDBJ databases">
        <title>Sequencing the genomes of 1000 actinobacteria strains.</title>
        <authorList>
            <person name="Klenk H.-P."/>
        </authorList>
    </citation>
    <scope>NUCLEOTIDE SEQUENCE [LARGE SCALE GENOMIC DNA]</scope>
    <source>
        <strain evidence="1 2">DSM 43805</strain>
    </source>
</reference>
<name>A0A4R6JPY0_9ACTN</name>
<evidence type="ECO:0000313" key="2">
    <source>
        <dbReference type="Proteomes" id="UP000294901"/>
    </source>
</evidence>
<protein>
    <recommendedName>
        <fullName evidence="3">STAS domain-containing protein</fullName>
    </recommendedName>
</protein>
<comment type="caution">
    <text evidence="1">The sequence shown here is derived from an EMBL/GenBank/DDBJ whole genome shotgun (WGS) entry which is preliminary data.</text>
</comment>
<sequence length="67" mass="7236">MRVDQADLRFLDSSALGVLFGGAQPRQRTEPAFFVVDSSPTAQHVIVTGLSESSRNPKADVSYLLGE</sequence>
<organism evidence="1 2">
    <name type="scientific">Paractinoplanes brasiliensis</name>
    <dbReference type="NCBI Taxonomy" id="52695"/>
    <lineage>
        <taxon>Bacteria</taxon>
        <taxon>Bacillati</taxon>
        <taxon>Actinomycetota</taxon>
        <taxon>Actinomycetes</taxon>
        <taxon>Micromonosporales</taxon>
        <taxon>Micromonosporaceae</taxon>
        <taxon>Paractinoplanes</taxon>
    </lineage>
</organism>
<accession>A0A4R6JPY0</accession>
<dbReference type="AlphaFoldDB" id="A0A4R6JPY0"/>
<proteinExistence type="predicted"/>
<dbReference type="EMBL" id="SNWR01000001">
    <property type="protein sequence ID" value="TDO38510.1"/>
    <property type="molecule type" value="Genomic_DNA"/>
</dbReference>
<evidence type="ECO:0000313" key="1">
    <source>
        <dbReference type="EMBL" id="TDO38510.1"/>
    </source>
</evidence>
<dbReference type="Proteomes" id="UP000294901">
    <property type="component" value="Unassembled WGS sequence"/>
</dbReference>